<protein>
    <submittedName>
        <fullName evidence="2">YdeI/OmpD-associated family protein</fullName>
    </submittedName>
</protein>
<dbReference type="InterPro" id="IPR014922">
    <property type="entry name" value="YdhG-like"/>
</dbReference>
<sequence>MRKKADIGPNASFDDYFKLVDADMVPQMRAMRDILSRALPEATEGISYAMPTYFQAGKAVAYFDAGKGYMGFYPTPGPIVKYADELKPYKHSKGAVQFPADRPLPAELITKMAQFHLAEIKAGTAPRRPRKPQPKPIVTMPGFVHDALTDADLMARYEARPPYQRNDYLGWITQAKREETQLKRLDQMLDELRAGDVYMKAEWHGKQA</sequence>
<dbReference type="SUPFAM" id="SSF159888">
    <property type="entry name" value="YdhG-like"/>
    <property type="match status" value="1"/>
</dbReference>
<accession>A0ABY7WRH5</accession>
<name>A0ABY7WRH5_9LACO</name>
<dbReference type="Proteomes" id="UP001220377">
    <property type="component" value="Chromosome"/>
</dbReference>
<keyword evidence="3" id="KW-1185">Reference proteome</keyword>
<dbReference type="Gene3D" id="3.90.1150.200">
    <property type="match status" value="1"/>
</dbReference>
<dbReference type="Pfam" id="PF08818">
    <property type="entry name" value="DUF1801"/>
    <property type="match status" value="1"/>
</dbReference>
<proteinExistence type="predicted"/>
<feature type="domain" description="YdhG-like" evidence="1">
    <location>
        <begin position="27"/>
        <end position="115"/>
    </location>
</feature>
<gene>
    <name evidence="2" type="ORF">PQ472_00675</name>
</gene>
<evidence type="ECO:0000313" key="2">
    <source>
        <dbReference type="EMBL" id="WDF82787.1"/>
    </source>
</evidence>
<dbReference type="EMBL" id="CP117884">
    <property type="protein sequence ID" value="WDF82787.1"/>
    <property type="molecule type" value="Genomic_DNA"/>
</dbReference>
<organism evidence="2 3">
    <name type="scientific">Lacticaseibacillus pabuli</name>
    <dbReference type="NCBI Taxonomy" id="3025672"/>
    <lineage>
        <taxon>Bacteria</taxon>
        <taxon>Bacillati</taxon>
        <taxon>Bacillota</taxon>
        <taxon>Bacilli</taxon>
        <taxon>Lactobacillales</taxon>
        <taxon>Lactobacillaceae</taxon>
        <taxon>Lacticaseibacillus</taxon>
    </lineage>
</organism>
<dbReference type="RefSeq" id="WP_274260489.1">
    <property type="nucleotide sequence ID" value="NZ_CP117884.1"/>
</dbReference>
<evidence type="ECO:0000259" key="1">
    <source>
        <dbReference type="Pfam" id="PF08818"/>
    </source>
</evidence>
<reference evidence="2 3" key="1">
    <citation type="submission" date="2023-02" db="EMBL/GenBank/DDBJ databases">
        <title>Genome sequence of Lacticaseibacillus sp. KACC 23028.</title>
        <authorList>
            <person name="Kim S."/>
            <person name="Heo J."/>
            <person name="Kwon S.-W."/>
        </authorList>
    </citation>
    <scope>NUCLEOTIDE SEQUENCE [LARGE SCALE GENOMIC DNA]</scope>
    <source>
        <strain evidence="2 3">KACC 23028</strain>
    </source>
</reference>
<evidence type="ECO:0000313" key="3">
    <source>
        <dbReference type="Proteomes" id="UP001220377"/>
    </source>
</evidence>
<dbReference type="Pfam" id="PF13376">
    <property type="entry name" value="OmdA"/>
    <property type="match status" value="1"/>
</dbReference>